<keyword evidence="1" id="KW-0812">Transmembrane</keyword>
<dbReference type="PANTHER" id="PTHR40465">
    <property type="entry name" value="CHROMOSOME 1, WHOLE GENOME SHOTGUN SEQUENCE"/>
    <property type="match status" value="1"/>
</dbReference>
<feature type="transmembrane region" description="Helical" evidence="1">
    <location>
        <begin position="191"/>
        <end position="214"/>
    </location>
</feature>
<protein>
    <recommendedName>
        <fullName evidence="2">DUF6534 domain-containing protein</fullName>
    </recommendedName>
</protein>
<feature type="domain" description="DUF6534" evidence="2">
    <location>
        <begin position="198"/>
        <end position="285"/>
    </location>
</feature>
<dbReference type="PANTHER" id="PTHR40465:SF1">
    <property type="entry name" value="DUF6534 DOMAIN-CONTAINING PROTEIN"/>
    <property type="match status" value="1"/>
</dbReference>
<evidence type="ECO:0000259" key="2">
    <source>
        <dbReference type="Pfam" id="PF20152"/>
    </source>
</evidence>
<dbReference type="AlphaFoldDB" id="A0A8H5LQ29"/>
<keyword evidence="1" id="KW-1133">Transmembrane helix</keyword>
<dbReference type="OrthoDB" id="2681808at2759"/>
<gene>
    <name evidence="3" type="ORF">D9758_005335</name>
</gene>
<feature type="transmembrane region" description="Helical" evidence="1">
    <location>
        <begin position="235"/>
        <end position="256"/>
    </location>
</feature>
<evidence type="ECO:0000256" key="1">
    <source>
        <dbReference type="SAM" id="Phobius"/>
    </source>
</evidence>
<evidence type="ECO:0000313" key="4">
    <source>
        <dbReference type="Proteomes" id="UP000559256"/>
    </source>
</evidence>
<keyword evidence="4" id="KW-1185">Reference proteome</keyword>
<keyword evidence="1" id="KW-0472">Membrane</keyword>
<feature type="transmembrane region" description="Helical" evidence="1">
    <location>
        <begin position="152"/>
        <end position="171"/>
    </location>
</feature>
<evidence type="ECO:0000313" key="3">
    <source>
        <dbReference type="EMBL" id="KAF5365288.1"/>
    </source>
</evidence>
<sequence>MDGLALTRRFFDDINNVSAEELSALTDVPLVSYPAKTCLVYALRLMLGPKFLGYVFSYLLQGILVLQVFIYFIAFPRDSWWIKMTVGFLFFVECLSTFFATFAAAWSIVADGDLFSLANLWGFRTLGPLCGIATLTVHAFYSWRILQVKGHWSIPALIILLSIAQCVMVIWSGTQSFLGIGTDHPSQIAFVTVWLAGSAICDFIIAGSLLVLLPKAAQKLGNAESQSRLERLMKFVVETGMITALGALSELLFFFLFRNTMIHFILFYMLPKVYSNCMLAALNARISSRALRTHDSEWGSQTSIVQEPDRFVIGDGVFHIINRDGKLVPLEEDVRKLSDEHEQYAAEMVDTNAPYQETFVPALPKEPVVVAANARATALFHSSTETLAVTVPRPLPQLEFSASDPILRDSHPRSLPIPPIIVSFSDPVSSAVASAQQLYQPDPIPSVLHSRSFSEPVLPEFGHKDPSISPDSPLVSRLHPFTLDVSDTPSSYSQ</sequence>
<dbReference type="EMBL" id="JAACJM010000028">
    <property type="protein sequence ID" value="KAF5365288.1"/>
    <property type="molecule type" value="Genomic_DNA"/>
</dbReference>
<accession>A0A8H5LQ29</accession>
<proteinExistence type="predicted"/>
<dbReference type="Pfam" id="PF20152">
    <property type="entry name" value="DUF6534"/>
    <property type="match status" value="1"/>
</dbReference>
<feature type="transmembrane region" description="Helical" evidence="1">
    <location>
        <begin position="86"/>
        <end position="109"/>
    </location>
</feature>
<reference evidence="3 4" key="1">
    <citation type="journal article" date="2020" name="ISME J.">
        <title>Uncovering the hidden diversity of litter-decomposition mechanisms in mushroom-forming fungi.</title>
        <authorList>
            <person name="Floudas D."/>
            <person name="Bentzer J."/>
            <person name="Ahren D."/>
            <person name="Johansson T."/>
            <person name="Persson P."/>
            <person name="Tunlid A."/>
        </authorList>
    </citation>
    <scope>NUCLEOTIDE SEQUENCE [LARGE SCALE GENOMIC DNA]</scope>
    <source>
        <strain evidence="3 4">CBS 291.85</strain>
    </source>
</reference>
<feature type="transmembrane region" description="Helical" evidence="1">
    <location>
        <begin position="51"/>
        <end position="74"/>
    </location>
</feature>
<feature type="transmembrane region" description="Helical" evidence="1">
    <location>
        <begin position="121"/>
        <end position="140"/>
    </location>
</feature>
<name>A0A8H5LQ29_9AGAR</name>
<dbReference type="Proteomes" id="UP000559256">
    <property type="component" value="Unassembled WGS sequence"/>
</dbReference>
<comment type="caution">
    <text evidence="3">The sequence shown here is derived from an EMBL/GenBank/DDBJ whole genome shotgun (WGS) entry which is preliminary data.</text>
</comment>
<dbReference type="InterPro" id="IPR045339">
    <property type="entry name" value="DUF6534"/>
</dbReference>
<organism evidence="3 4">
    <name type="scientific">Tetrapyrgos nigripes</name>
    <dbReference type="NCBI Taxonomy" id="182062"/>
    <lineage>
        <taxon>Eukaryota</taxon>
        <taxon>Fungi</taxon>
        <taxon>Dikarya</taxon>
        <taxon>Basidiomycota</taxon>
        <taxon>Agaricomycotina</taxon>
        <taxon>Agaricomycetes</taxon>
        <taxon>Agaricomycetidae</taxon>
        <taxon>Agaricales</taxon>
        <taxon>Marasmiineae</taxon>
        <taxon>Marasmiaceae</taxon>
        <taxon>Tetrapyrgos</taxon>
    </lineage>
</organism>